<feature type="region of interest" description="Disordered" evidence="1">
    <location>
        <begin position="1"/>
        <end position="24"/>
    </location>
</feature>
<proteinExistence type="predicted"/>
<sequence>ANRRRRKQLELKEGGEEELEEGRSTIGEVASSGLCMYGVYPIKIQSS</sequence>
<accession>A0A392S3I4</accession>
<evidence type="ECO:0000313" key="2">
    <source>
        <dbReference type="EMBL" id="MCI42570.1"/>
    </source>
</evidence>
<keyword evidence="3" id="KW-1185">Reference proteome</keyword>
<dbReference type="AlphaFoldDB" id="A0A392S3I4"/>
<protein>
    <submittedName>
        <fullName evidence="2">Uncharacterized protein</fullName>
    </submittedName>
</protein>
<dbReference type="EMBL" id="LXQA010306245">
    <property type="protein sequence ID" value="MCI42570.1"/>
    <property type="molecule type" value="Genomic_DNA"/>
</dbReference>
<reference evidence="2 3" key="1">
    <citation type="journal article" date="2018" name="Front. Plant Sci.">
        <title>Red Clover (Trifolium pratense) and Zigzag Clover (T. medium) - A Picture of Genomic Similarities and Differences.</title>
        <authorList>
            <person name="Dluhosova J."/>
            <person name="Istvanek J."/>
            <person name="Nedelnik J."/>
            <person name="Repkova J."/>
        </authorList>
    </citation>
    <scope>NUCLEOTIDE SEQUENCE [LARGE SCALE GENOMIC DNA]</scope>
    <source>
        <strain evidence="3">cv. 10/8</strain>
        <tissue evidence="2">Leaf</tissue>
    </source>
</reference>
<comment type="caution">
    <text evidence="2">The sequence shown here is derived from an EMBL/GenBank/DDBJ whole genome shotgun (WGS) entry which is preliminary data.</text>
</comment>
<feature type="non-terminal residue" evidence="2">
    <location>
        <position position="1"/>
    </location>
</feature>
<evidence type="ECO:0000256" key="1">
    <source>
        <dbReference type="SAM" id="MobiDB-lite"/>
    </source>
</evidence>
<name>A0A392S3I4_9FABA</name>
<dbReference type="Proteomes" id="UP000265520">
    <property type="component" value="Unassembled WGS sequence"/>
</dbReference>
<organism evidence="2 3">
    <name type="scientific">Trifolium medium</name>
    <dbReference type="NCBI Taxonomy" id="97028"/>
    <lineage>
        <taxon>Eukaryota</taxon>
        <taxon>Viridiplantae</taxon>
        <taxon>Streptophyta</taxon>
        <taxon>Embryophyta</taxon>
        <taxon>Tracheophyta</taxon>
        <taxon>Spermatophyta</taxon>
        <taxon>Magnoliopsida</taxon>
        <taxon>eudicotyledons</taxon>
        <taxon>Gunneridae</taxon>
        <taxon>Pentapetalae</taxon>
        <taxon>rosids</taxon>
        <taxon>fabids</taxon>
        <taxon>Fabales</taxon>
        <taxon>Fabaceae</taxon>
        <taxon>Papilionoideae</taxon>
        <taxon>50 kb inversion clade</taxon>
        <taxon>NPAAA clade</taxon>
        <taxon>Hologalegina</taxon>
        <taxon>IRL clade</taxon>
        <taxon>Trifolieae</taxon>
        <taxon>Trifolium</taxon>
    </lineage>
</organism>
<evidence type="ECO:0000313" key="3">
    <source>
        <dbReference type="Proteomes" id="UP000265520"/>
    </source>
</evidence>